<evidence type="ECO:0000313" key="1">
    <source>
        <dbReference type="EMBL" id="GFO33926.1"/>
    </source>
</evidence>
<evidence type="ECO:0000313" key="2">
    <source>
        <dbReference type="Proteomes" id="UP000735302"/>
    </source>
</evidence>
<organism evidence="1 2">
    <name type="scientific">Plakobranchus ocellatus</name>
    <dbReference type="NCBI Taxonomy" id="259542"/>
    <lineage>
        <taxon>Eukaryota</taxon>
        <taxon>Metazoa</taxon>
        <taxon>Spiralia</taxon>
        <taxon>Lophotrochozoa</taxon>
        <taxon>Mollusca</taxon>
        <taxon>Gastropoda</taxon>
        <taxon>Heterobranchia</taxon>
        <taxon>Euthyneura</taxon>
        <taxon>Panpulmonata</taxon>
        <taxon>Sacoglossa</taxon>
        <taxon>Placobranchoidea</taxon>
        <taxon>Plakobranchidae</taxon>
        <taxon>Plakobranchus</taxon>
    </lineage>
</organism>
<accession>A0AAV4CPW5</accession>
<comment type="caution">
    <text evidence="1">The sequence shown here is derived from an EMBL/GenBank/DDBJ whole genome shotgun (WGS) entry which is preliminary data.</text>
</comment>
<name>A0AAV4CPW5_9GAST</name>
<keyword evidence="2" id="KW-1185">Reference proteome</keyword>
<gene>
    <name evidence="1" type="ORF">PoB_006043100</name>
</gene>
<dbReference type="AlphaFoldDB" id="A0AAV4CPW5"/>
<dbReference type="EMBL" id="BLXT01006839">
    <property type="protein sequence ID" value="GFO33926.1"/>
    <property type="molecule type" value="Genomic_DNA"/>
</dbReference>
<protein>
    <submittedName>
        <fullName evidence="1">Uncharacterized protein</fullName>
    </submittedName>
</protein>
<reference evidence="1 2" key="1">
    <citation type="journal article" date="2021" name="Elife">
        <title>Chloroplast acquisition without the gene transfer in kleptoplastic sea slugs, Plakobranchus ocellatus.</title>
        <authorList>
            <person name="Maeda T."/>
            <person name="Takahashi S."/>
            <person name="Yoshida T."/>
            <person name="Shimamura S."/>
            <person name="Takaki Y."/>
            <person name="Nagai Y."/>
            <person name="Toyoda A."/>
            <person name="Suzuki Y."/>
            <person name="Arimoto A."/>
            <person name="Ishii H."/>
            <person name="Satoh N."/>
            <person name="Nishiyama T."/>
            <person name="Hasebe M."/>
            <person name="Maruyama T."/>
            <person name="Minagawa J."/>
            <person name="Obokata J."/>
            <person name="Shigenobu S."/>
        </authorList>
    </citation>
    <scope>NUCLEOTIDE SEQUENCE [LARGE SCALE GENOMIC DNA]</scope>
</reference>
<proteinExistence type="predicted"/>
<dbReference type="Proteomes" id="UP000735302">
    <property type="component" value="Unassembled WGS sequence"/>
</dbReference>
<sequence length="139" mass="14632">MPCLPYSDLFSFLGARTPQSAAVAARQAKLKHTLNSSSCVFSTYKGQNGTSKVQDHQWRGVALTPHASTGMSAPSCILTTVVVCQVPRSSTRVSPVLADVAAASCLHGIVGLQDLNRFRVAAQTDARGNIIVQPCDCGS</sequence>